<feature type="domain" description="SGNH hydrolase-type esterase" evidence="2">
    <location>
        <begin position="182"/>
        <end position="369"/>
    </location>
</feature>
<dbReference type="InterPro" id="IPR037461">
    <property type="entry name" value="CtCE2-like_dom"/>
</dbReference>
<dbReference type="Proteomes" id="UP000319374">
    <property type="component" value="Chromosome"/>
</dbReference>
<feature type="domain" description="Carbohydrate esterase 2 N-terminal" evidence="3">
    <location>
        <begin position="69"/>
        <end position="173"/>
    </location>
</feature>
<keyword evidence="1" id="KW-0732">Signal</keyword>
<feature type="signal peptide" evidence="1">
    <location>
        <begin position="1"/>
        <end position="27"/>
    </location>
</feature>
<organism evidence="4 5">
    <name type="scientific">Alistipes dispar</name>
    <dbReference type="NCBI Taxonomy" id="2585119"/>
    <lineage>
        <taxon>Bacteria</taxon>
        <taxon>Pseudomonadati</taxon>
        <taxon>Bacteroidota</taxon>
        <taxon>Bacteroidia</taxon>
        <taxon>Bacteroidales</taxon>
        <taxon>Rikenellaceae</taxon>
        <taxon>Alistipes</taxon>
    </lineage>
</organism>
<dbReference type="PANTHER" id="PTHR37834">
    <property type="entry name" value="GDSL-LIKE LIPASE/ACYLHYDROLASE DOMAIN PROTEIN (AFU_ORTHOLOGUE AFUA_2G00620)"/>
    <property type="match status" value="1"/>
</dbReference>
<dbReference type="InterPro" id="IPR040794">
    <property type="entry name" value="CE2_N"/>
</dbReference>
<name>A0A4Y1X1F8_9BACT</name>
<dbReference type="SUPFAM" id="SSF52266">
    <property type="entry name" value="SGNH hydrolase"/>
    <property type="match status" value="1"/>
</dbReference>
<dbReference type="PANTHER" id="PTHR37834:SF2">
    <property type="entry name" value="ESTERASE, SGNH HYDROLASE-TYPE"/>
    <property type="match status" value="1"/>
</dbReference>
<dbReference type="EMBL" id="AP019736">
    <property type="protein sequence ID" value="BBL06574.1"/>
    <property type="molecule type" value="Genomic_DNA"/>
</dbReference>
<dbReference type="GeneID" id="98673188"/>
<dbReference type="Gene3D" id="2.60.120.260">
    <property type="entry name" value="Galactose-binding domain-like"/>
    <property type="match status" value="1"/>
</dbReference>
<accession>A0A4Y1X1F8</accession>
<feature type="chain" id="PRO_5021316083" evidence="1">
    <location>
        <begin position="28"/>
        <end position="395"/>
    </location>
</feature>
<dbReference type="Pfam" id="PF17996">
    <property type="entry name" value="CE2_N"/>
    <property type="match status" value="1"/>
</dbReference>
<dbReference type="InterPro" id="IPR052762">
    <property type="entry name" value="PCW_deacetylase/CE"/>
</dbReference>
<dbReference type="KEGG" id="ada:A5CPEGH6_12120"/>
<dbReference type="RefSeq" id="WP_141428381.1">
    <property type="nucleotide sequence ID" value="NZ_AP019736.1"/>
</dbReference>
<reference evidence="5" key="1">
    <citation type="submission" date="2019-06" db="EMBL/GenBank/DDBJ databases">
        <title>Alistipes onderdonkii subsp. vulgaris subsp. nov., Alistipes dispar sp. nov. and Alistipes communis sp. nov., isolated from human faeces, and creation of Alistipes onderdonkii subsp. onderdonkii subsp. nov.</title>
        <authorList>
            <person name="Sakamoto M."/>
            <person name="Ikeyama N."/>
            <person name="Ogata Y."/>
            <person name="Suda W."/>
            <person name="Iino T."/>
            <person name="Hattori M."/>
            <person name="Ohkuma M."/>
        </authorList>
    </citation>
    <scope>NUCLEOTIDE SEQUENCE [LARGE SCALE GENOMIC DNA]</scope>
    <source>
        <strain evidence="5">5CPEGH6</strain>
    </source>
</reference>
<dbReference type="AlphaFoldDB" id="A0A4Y1X1F8"/>
<dbReference type="OrthoDB" id="9801375at2"/>
<dbReference type="InterPro" id="IPR013830">
    <property type="entry name" value="SGNH_hydro"/>
</dbReference>
<dbReference type="Gene3D" id="3.40.50.1110">
    <property type="entry name" value="SGNH hydrolase"/>
    <property type="match status" value="1"/>
</dbReference>
<dbReference type="CDD" id="cd01831">
    <property type="entry name" value="Endoglucanase_E_like"/>
    <property type="match status" value="1"/>
</dbReference>
<evidence type="ECO:0000313" key="4">
    <source>
        <dbReference type="EMBL" id="BBL06574.1"/>
    </source>
</evidence>
<dbReference type="InterPro" id="IPR036514">
    <property type="entry name" value="SGNH_hydro_sf"/>
</dbReference>
<dbReference type="GO" id="GO:0052689">
    <property type="term" value="F:carboxylic ester hydrolase activity"/>
    <property type="evidence" value="ECO:0007669"/>
    <property type="project" value="InterPro"/>
</dbReference>
<protein>
    <submittedName>
        <fullName evidence="4">Endoglucanase</fullName>
    </submittedName>
</protein>
<keyword evidence="5" id="KW-1185">Reference proteome</keyword>
<dbReference type="Pfam" id="PF13472">
    <property type="entry name" value="Lipase_GDSL_2"/>
    <property type="match status" value="1"/>
</dbReference>
<evidence type="ECO:0000259" key="3">
    <source>
        <dbReference type="Pfam" id="PF17996"/>
    </source>
</evidence>
<evidence type="ECO:0000313" key="5">
    <source>
        <dbReference type="Proteomes" id="UP000319374"/>
    </source>
</evidence>
<evidence type="ECO:0000259" key="2">
    <source>
        <dbReference type="Pfam" id="PF13472"/>
    </source>
</evidence>
<sequence>MRRTYLAALLALFHTAAGSFGGSPAFAENGAFTGNAAGGFPEARETLPHESAAAETLRFTPATAPEIRFVGRAARSDDGALSFDWSGAYFSFRFEGTRCAMRAADSKRNYYNVFVDGKPHGKVTAEGPAKTIVLAEGLPHGVHTVLVQKRTEGEQGRTTLFAVGSDGPLLDAPQAPGRHIEFIGDSHTCGYGTEGKSPKEPFTPETENCDLAWGCIIARYFDADYTLIAHSGQGIVRNWGDEKEVSDCTMRERVARTFDMEETPLWDFAQYRPDIVVIKLGTNDFSTGTPSREQFDASFGEMHALLRRRYGDVPILYVVPQNCDAYYDYLRATIRTLGDPNLHAVPHLAPINDQTDDLGAGYHPNLRGQCKMAAAVIPYIATLAGWPMPQDRPIR</sequence>
<gene>
    <name evidence="4" type="ORF">A5CPEGH6_12120</name>
</gene>
<proteinExistence type="predicted"/>
<evidence type="ECO:0000256" key="1">
    <source>
        <dbReference type="SAM" id="SignalP"/>
    </source>
</evidence>